<dbReference type="Gene3D" id="3.40.630.10">
    <property type="entry name" value="Zn peptidases"/>
    <property type="match status" value="1"/>
</dbReference>
<accession>A0ABU3QAV0</accession>
<dbReference type="Proteomes" id="UP001259572">
    <property type="component" value="Unassembled WGS sequence"/>
</dbReference>
<keyword evidence="2" id="KW-1185">Reference proteome</keyword>
<proteinExistence type="predicted"/>
<evidence type="ECO:0000313" key="2">
    <source>
        <dbReference type="Proteomes" id="UP001259572"/>
    </source>
</evidence>
<gene>
    <name evidence="1" type="ORF">RQX22_16155</name>
</gene>
<evidence type="ECO:0000313" key="1">
    <source>
        <dbReference type="EMBL" id="MDT9600494.1"/>
    </source>
</evidence>
<protein>
    <submittedName>
        <fullName evidence="1">DUF2817 domain-containing protein</fullName>
    </submittedName>
</protein>
<dbReference type="CDD" id="cd06233">
    <property type="entry name" value="M14-like"/>
    <property type="match status" value="1"/>
</dbReference>
<dbReference type="SUPFAM" id="SSF53187">
    <property type="entry name" value="Zn-dependent exopeptidases"/>
    <property type="match status" value="1"/>
</dbReference>
<dbReference type="EMBL" id="JAVUPU010000009">
    <property type="protein sequence ID" value="MDT9600494.1"/>
    <property type="molecule type" value="Genomic_DNA"/>
</dbReference>
<dbReference type="InterPro" id="IPR021259">
    <property type="entry name" value="DUF2817"/>
</dbReference>
<name>A0ABU3QAV0_9SPHN</name>
<sequence length="362" mass="39978">MTSEAFFAEDVESATEKFAQAARQAGAVLSRYDHPSPGPNGEALSTSVALLGPEDPETMLVVVSGTHGIEGYAGSAIQIAALAGRDFDPLAPGLGILFVHLVNPWGCAWNRRENEDNADVFRNLVYDKQPFVRNALYERYEQGINPREWTGPEREKSDRIFQELIDECGMDGAIGVIRKGQHSYPRGVTYHGAGATWSRNVVQQIGRDHLAGVERALVVDIHTGYGASGQASVVPYDEHGPKADFIREHYPDILLIPGSDPLIPSHPKPPYQIWEDGEGPKILFVGLEFGTADVGEAFQLFRANSFIHTYGNPSSDFGRRTSAQYRELFYPSSPQWRDDILRSGLGILNRTVALTERLDRIL</sequence>
<comment type="caution">
    <text evidence="1">The sequence shown here is derived from an EMBL/GenBank/DDBJ whole genome shotgun (WGS) entry which is preliminary data.</text>
</comment>
<dbReference type="RefSeq" id="WP_315727713.1">
    <property type="nucleotide sequence ID" value="NZ_JAVUPU010000009.1"/>
</dbReference>
<dbReference type="Pfam" id="PF10994">
    <property type="entry name" value="DUF2817"/>
    <property type="match status" value="1"/>
</dbReference>
<reference evidence="1 2" key="1">
    <citation type="submission" date="2023-05" db="EMBL/GenBank/DDBJ databases">
        <authorList>
            <person name="Guo Y."/>
        </authorList>
    </citation>
    <scope>NUCLEOTIDE SEQUENCE [LARGE SCALE GENOMIC DNA]</scope>
    <source>
        <strain evidence="1 2">GR2756</strain>
    </source>
</reference>
<organism evidence="1 2">
    <name type="scientific">Sphingosinicella rhizophila</name>
    <dbReference type="NCBI Taxonomy" id="3050082"/>
    <lineage>
        <taxon>Bacteria</taxon>
        <taxon>Pseudomonadati</taxon>
        <taxon>Pseudomonadota</taxon>
        <taxon>Alphaproteobacteria</taxon>
        <taxon>Sphingomonadales</taxon>
        <taxon>Sphingosinicellaceae</taxon>
        <taxon>Sphingosinicella</taxon>
    </lineage>
</organism>